<evidence type="ECO:0000313" key="2">
    <source>
        <dbReference type="Proteomes" id="UP000784294"/>
    </source>
</evidence>
<reference evidence="1" key="1">
    <citation type="submission" date="2018-11" db="EMBL/GenBank/DDBJ databases">
        <authorList>
            <consortium name="Pathogen Informatics"/>
        </authorList>
    </citation>
    <scope>NUCLEOTIDE SEQUENCE</scope>
</reference>
<dbReference type="EMBL" id="CAAALY010263360">
    <property type="protein sequence ID" value="VEL40020.1"/>
    <property type="molecule type" value="Genomic_DNA"/>
</dbReference>
<gene>
    <name evidence="1" type="ORF">PXEA_LOCUS33460</name>
</gene>
<evidence type="ECO:0000313" key="1">
    <source>
        <dbReference type="EMBL" id="VEL40020.1"/>
    </source>
</evidence>
<accession>A0A448XM83</accession>
<name>A0A448XM83_9PLAT</name>
<organism evidence="1 2">
    <name type="scientific">Protopolystoma xenopodis</name>
    <dbReference type="NCBI Taxonomy" id="117903"/>
    <lineage>
        <taxon>Eukaryota</taxon>
        <taxon>Metazoa</taxon>
        <taxon>Spiralia</taxon>
        <taxon>Lophotrochozoa</taxon>
        <taxon>Platyhelminthes</taxon>
        <taxon>Monogenea</taxon>
        <taxon>Polyopisthocotylea</taxon>
        <taxon>Polystomatidea</taxon>
        <taxon>Polystomatidae</taxon>
        <taxon>Protopolystoma</taxon>
    </lineage>
</organism>
<protein>
    <submittedName>
        <fullName evidence="1">Uncharacterized protein</fullName>
    </submittedName>
</protein>
<sequence>MRELEEIKHQKLQTDVHLQKPVNASSLLVQRSSSPRMCDTDIHAATTASGGPDGQLHHSLVTFQEPPVVGASVGKTGQVQLSGLLSRLSEGGPMGGVPGEAECSGRPEADRLFPHDTGSLVRYRLASLRPDQFSESVASSTFPSLPLYTSALLSAASSVGHPPGASLVSSSLASGLLSGVGFGGRDGLQPSFSVALMPHSTPSAVRLAGSGRSVLATSRPSNRSAGGLNLANSCRPAPLTDRLEALQAAASLKAASTSRIWGEAEGEFGQGFQP</sequence>
<dbReference type="AlphaFoldDB" id="A0A448XM83"/>
<proteinExistence type="predicted"/>
<comment type="caution">
    <text evidence="1">The sequence shown here is derived from an EMBL/GenBank/DDBJ whole genome shotgun (WGS) entry which is preliminary data.</text>
</comment>
<keyword evidence="2" id="KW-1185">Reference proteome</keyword>
<dbReference type="Proteomes" id="UP000784294">
    <property type="component" value="Unassembled WGS sequence"/>
</dbReference>